<dbReference type="Pfam" id="PF13556">
    <property type="entry name" value="HTH_30"/>
    <property type="match status" value="1"/>
</dbReference>
<dbReference type="InterPro" id="IPR012914">
    <property type="entry name" value="PucR_dom"/>
</dbReference>
<comment type="similarity">
    <text evidence="1">Belongs to the CdaR family.</text>
</comment>
<protein>
    <submittedName>
        <fullName evidence="5">Polyketide synthase regulator</fullName>
    </submittedName>
</protein>
<feature type="domain" description="PucR C-terminal helix-turn-helix" evidence="3">
    <location>
        <begin position="445"/>
        <end position="500"/>
    </location>
</feature>
<evidence type="ECO:0000259" key="3">
    <source>
        <dbReference type="Pfam" id="PF13556"/>
    </source>
</evidence>
<evidence type="ECO:0000259" key="2">
    <source>
        <dbReference type="Pfam" id="PF07905"/>
    </source>
</evidence>
<evidence type="ECO:0000259" key="4">
    <source>
        <dbReference type="Pfam" id="PF17853"/>
    </source>
</evidence>
<feature type="domain" description="Purine catabolism PurC-like" evidence="2">
    <location>
        <begin position="10"/>
        <end position="129"/>
    </location>
</feature>
<evidence type="ECO:0000313" key="6">
    <source>
        <dbReference type="Proteomes" id="UP000029518"/>
    </source>
</evidence>
<dbReference type="RefSeq" id="WP_042215697.1">
    <property type="nucleotide sequence ID" value="NZ_CP009285.1"/>
</dbReference>
<dbReference type="KEGG" id="pbd:PBOR_23830"/>
<dbReference type="Pfam" id="PF17853">
    <property type="entry name" value="GGDEF_2"/>
    <property type="match status" value="1"/>
</dbReference>
<dbReference type="Gene3D" id="1.10.10.2840">
    <property type="entry name" value="PucR C-terminal helix-turn-helix domain"/>
    <property type="match status" value="1"/>
</dbReference>
<dbReference type="HOGENOM" id="CLU_017436_3_0_9"/>
<dbReference type="Pfam" id="PF07905">
    <property type="entry name" value="PucR"/>
    <property type="match status" value="1"/>
</dbReference>
<evidence type="ECO:0000313" key="5">
    <source>
        <dbReference type="EMBL" id="AIQ59645.1"/>
    </source>
</evidence>
<accession>A0A089LHR4</accession>
<evidence type="ECO:0000256" key="1">
    <source>
        <dbReference type="ARBA" id="ARBA00006754"/>
    </source>
</evidence>
<dbReference type="PANTHER" id="PTHR33744:SF1">
    <property type="entry name" value="DNA-BINDING TRANSCRIPTIONAL ACTIVATOR ADER"/>
    <property type="match status" value="1"/>
</dbReference>
<dbReference type="PANTHER" id="PTHR33744">
    <property type="entry name" value="CARBOHYDRATE DIACID REGULATOR"/>
    <property type="match status" value="1"/>
</dbReference>
<name>A0A089LHR4_PAEBO</name>
<dbReference type="InterPro" id="IPR051448">
    <property type="entry name" value="CdaR-like_regulators"/>
</dbReference>
<dbReference type="InterPro" id="IPR025736">
    <property type="entry name" value="PucR_C-HTH_dom"/>
</dbReference>
<gene>
    <name evidence="5" type="ORF">PBOR_23830</name>
</gene>
<organism evidence="5 6">
    <name type="scientific">Paenibacillus borealis</name>
    <dbReference type="NCBI Taxonomy" id="160799"/>
    <lineage>
        <taxon>Bacteria</taxon>
        <taxon>Bacillati</taxon>
        <taxon>Bacillota</taxon>
        <taxon>Bacilli</taxon>
        <taxon>Bacillales</taxon>
        <taxon>Paenibacillaceae</taxon>
        <taxon>Paenibacillus</taxon>
    </lineage>
</organism>
<dbReference type="EMBL" id="CP009285">
    <property type="protein sequence ID" value="AIQ59645.1"/>
    <property type="molecule type" value="Genomic_DNA"/>
</dbReference>
<keyword evidence="6" id="KW-1185">Reference proteome</keyword>
<proteinExistence type="inferred from homology"/>
<dbReference type="InterPro" id="IPR042070">
    <property type="entry name" value="PucR_C-HTH_sf"/>
</dbReference>
<feature type="domain" description="CdaR GGDEF-like" evidence="4">
    <location>
        <begin position="267"/>
        <end position="391"/>
    </location>
</feature>
<dbReference type="OrthoDB" id="142218at2"/>
<dbReference type="InterPro" id="IPR041522">
    <property type="entry name" value="CdaR_GGDEF"/>
</dbReference>
<reference evidence="5" key="1">
    <citation type="submission" date="2014-08" db="EMBL/GenBank/DDBJ databases">
        <title>Comparative genomics of the Paenibacillus odorifer group.</title>
        <authorList>
            <person name="den Bakker H.C."/>
            <person name="Tsai Y.-C.Y.-C."/>
            <person name="Martin N."/>
            <person name="Korlach J."/>
            <person name="Wiedmann M."/>
        </authorList>
    </citation>
    <scope>NUCLEOTIDE SEQUENCE [LARGE SCALE GENOMIC DNA]</scope>
    <source>
        <strain evidence="5">DSM 13188</strain>
    </source>
</reference>
<sequence length="508" mass="57913">MNTRGITLRELMELSVLGKAKVISGQQGLDRVVRFVDIMEVPDLKGWISEGVMLLTTAYSIRHDPSLLTELIYTLDNLGAAALAIKPARFLKEIPQGAIEASNACGLPIVEIPPEIPYTDITQPVMELLLGRQAMLLRRAEEVYRTLTTMVLENSGIQAVSDNVADFLKAPVALVDTERKIIVSSPADFDWSQREAPLNWNIHVDRRTVARLLVDKERLDDMEEVGIEQARLVFALELMRRKVAEDTEFRLRGNFIDELLTPPLPSRHEVERRARQLGMNPEHKWEVAVIEGETAPSEETVNRLLEREAKRRGVTPHVEYRSSRAVLFLPTQEGRKFTPGGDAEEPWEKTLGGWLQDKNEGLSSYRSGIGTSEFLWDIHTSYNEARKALSISRRLGQGAGGVTRYEEMEVYHLLEGLGGAGFGRLFERKLGKLLQYDQEHDSNMLLTFYHYLECRGSLIETANSLYIHRNSVKYRLERIKDITGFDLNDPREQFVCHLCLIYYYLQEK</sequence>
<dbReference type="Proteomes" id="UP000029518">
    <property type="component" value="Chromosome"/>
</dbReference>
<dbReference type="AlphaFoldDB" id="A0A089LHR4"/>